<dbReference type="AlphaFoldDB" id="A0A840LBN8"/>
<name>A0A840LBN8_9BURK</name>
<feature type="region of interest" description="Disordered" evidence="1">
    <location>
        <begin position="144"/>
        <end position="168"/>
    </location>
</feature>
<keyword evidence="3" id="KW-1185">Reference proteome</keyword>
<evidence type="ECO:0000313" key="3">
    <source>
        <dbReference type="Proteomes" id="UP000562027"/>
    </source>
</evidence>
<reference evidence="2 3" key="1">
    <citation type="submission" date="2020-08" db="EMBL/GenBank/DDBJ databases">
        <title>Functional genomics of gut bacteria from endangered species of beetles.</title>
        <authorList>
            <person name="Carlos-Shanley C."/>
        </authorList>
    </citation>
    <scope>NUCLEOTIDE SEQUENCE [LARGE SCALE GENOMIC DNA]</scope>
    <source>
        <strain evidence="2 3">S00239</strain>
    </source>
</reference>
<evidence type="ECO:0000256" key="1">
    <source>
        <dbReference type="SAM" id="MobiDB-lite"/>
    </source>
</evidence>
<proteinExistence type="predicted"/>
<protein>
    <submittedName>
        <fullName evidence="2">Uncharacterized protein</fullName>
    </submittedName>
</protein>
<comment type="caution">
    <text evidence="2">The sequence shown here is derived from an EMBL/GenBank/DDBJ whole genome shotgun (WGS) entry which is preliminary data.</text>
</comment>
<dbReference type="EMBL" id="JACHLP010000010">
    <property type="protein sequence ID" value="MBB4845576.1"/>
    <property type="molecule type" value="Genomic_DNA"/>
</dbReference>
<dbReference type="RefSeq" id="WP_221439712.1">
    <property type="nucleotide sequence ID" value="NZ_JACHLP010000010.1"/>
</dbReference>
<feature type="compositionally biased region" description="Pro residues" evidence="1">
    <location>
        <begin position="148"/>
        <end position="160"/>
    </location>
</feature>
<accession>A0A840LBN8</accession>
<gene>
    <name evidence="2" type="ORF">HNP55_004128</name>
</gene>
<sequence>MIYINENDAAILARQKNISIDRALNEIISHELGHASNTSTYKAAWSRAQTFEDRNSVCFTSEGMAAYTAYTIANEAGANGVAMGVAGVKGQLELSNVILAAEMAATWQGLKGMALDQFVIKSTSQFFSQDPGFIKACKDAATTGSPPKYVPPDEPTPPDSSPVGNSGSIGAISEAIRTPYAGFSENFQQYLGLTSSGNGGWQPWNGVIWEGGGSDKQKLEPEPWEPPALVGGNLYSMSAGDDFLSHQEQSKYDGLSADEVLDKLTQEFNLSDMARSILKNSSENWQVSNEVLPTTADEIRIDQTFSTTRENSINWLSIQSNGQLDGLAPALSATTEHSVSSLISAMATFKRSNAEGESFGSPGSHESKILGQIVASV</sequence>
<dbReference type="Proteomes" id="UP000562027">
    <property type="component" value="Unassembled WGS sequence"/>
</dbReference>
<evidence type="ECO:0000313" key="2">
    <source>
        <dbReference type="EMBL" id="MBB4845576.1"/>
    </source>
</evidence>
<organism evidence="2 3">
    <name type="scientific">Roseateles oligotrophus</name>
    <dbReference type="NCBI Taxonomy" id="1769250"/>
    <lineage>
        <taxon>Bacteria</taxon>
        <taxon>Pseudomonadati</taxon>
        <taxon>Pseudomonadota</taxon>
        <taxon>Betaproteobacteria</taxon>
        <taxon>Burkholderiales</taxon>
        <taxon>Sphaerotilaceae</taxon>
        <taxon>Roseateles</taxon>
    </lineage>
</organism>